<proteinExistence type="inferred from homology"/>
<accession>A0ABQ0E7C2</accession>
<comment type="caution">
    <text evidence="5">The sequence shown here is derived from an EMBL/GenBank/DDBJ whole genome shotgun (WGS) entry which is preliminary data.</text>
</comment>
<evidence type="ECO:0000256" key="2">
    <source>
        <dbReference type="ARBA" id="ARBA00007131"/>
    </source>
</evidence>
<dbReference type="EMBL" id="BAAFSG010000001">
    <property type="protein sequence ID" value="GAB1253605.1"/>
    <property type="molecule type" value="Genomic_DNA"/>
</dbReference>
<comment type="similarity">
    <text evidence="2">Belongs to the transketolase family.</text>
</comment>
<organism evidence="5 6">
    <name type="scientific">Desulfovibrio falkowii</name>
    <dbReference type="NCBI Taxonomy" id="3136602"/>
    <lineage>
        <taxon>Bacteria</taxon>
        <taxon>Pseudomonadati</taxon>
        <taxon>Thermodesulfobacteriota</taxon>
        <taxon>Desulfovibrionia</taxon>
        <taxon>Desulfovibrionales</taxon>
        <taxon>Desulfovibrionaceae</taxon>
        <taxon>Desulfovibrio</taxon>
    </lineage>
</organism>
<dbReference type="InterPro" id="IPR005474">
    <property type="entry name" value="Transketolase_N"/>
</dbReference>
<dbReference type="SUPFAM" id="SSF52518">
    <property type="entry name" value="Thiamin diphosphate-binding fold (THDP-binding)"/>
    <property type="match status" value="1"/>
</dbReference>
<dbReference type="PANTHER" id="PTHR47514:SF1">
    <property type="entry name" value="TRANSKETOLASE N-TERMINAL SECTION-RELATED"/>
    <property type="match status" value="1"/>
</dbReference>
<keyword evidence="6" id="KW-1185">Reference proteome</keyword>
<evidence type="ECO:0000256" key="3">
    <source>
        <dbReference type="ARBA" id="ARBA00023052"/>
    </source>
</evidence>
<dbReference type="Gene3D" id="3.40.50.970">
    <property type="match status" value="1"/>
</dbReference>
<gene>
    <name evidence="5" type="ORF">Defa_10920</name>
</gene>
<dbReference type="InterPro" id="IPR029061">
    <property type="entry name" value="THDP-binding"/>
</dbReference>
<comment type="cofactor">
    <cofactor evidence="1">
        <name>thiamine diphosphate</name>
        <dbReference type="ChEBI" id="CHEBI:58937"/>
    </cofactor>
</comment>
<reference evidence="5 6" key="1">
    <citation type="journal article" date="2025" name="Int. J. Syst. Evol. Microbiol.">
        <title>Desulfovibrio falkowii sp. nov., Porphyromonas miyakawae sp. nov., Mediterraneibacter flintii sp. nov. and Owariibacterium komagatae gen. nov., sp. nov., isolated from human faeces.</title>
        <authorList>
            <person name="Hamaguchi T."/>
            <person name="Ohara M."/>
            <person name="Hisatomi A."/>
            <person name="Sekiguchi K."/>
            <person name="Takeda J.I."/>
            <person name="Ueyama J."/>
            <person name="Ito M."/>
            <person name="Nishiwaki H."/>
            <person name="Ogi T."/>
            <person name="Hirayama M."/>
            <person name="Ohkuma M."/>
            <person name="Sakamoto M."/>
            <person name="Ohno K."/>
        </authorList>
    </citation>
    <scope>NUCLEOTIDE SEQUENCE [LARGE SCALE GENOMIC DNA]</scope>
    <source>
        <strain evidence="5 6">13CB8C</strain>
    </source>
</reference>
<dbReference type="RefSeq" id="WP_407844363.1">
    <property type="nucleotide sequence ID" value="NZ_BAAFSG010000001.1"/>
</dbReference>
<evidence type="ECO:0000259" key="4">
    <source>
        <dbReference type="Pfam" id="PF00456"/>
    </source>
</evidence>
<protein>
    <submittedName>
        <fullName evidence="5">Transketolase</fullName>
    </submittedName>
</protein>
<evidence type="ECO:0000313" key="5">
    <source>
        <dbReference type="EMBL" id="GAB1253605.1"/>
    </source>
</evidence>
<sequence>MDYKVKQWRELALRIRWGIVQSIEAKGGGHIGGCLDLAELLAVLYSDFMRVRPDEPLWVDRDFLVCSKGHAGPALYAVLALKGFFDVDLLQTLNQEGSSLPGHCDRLKVPGVDATSGSLGQGLSIASGLALSSRLRGKGQRVFCITGDGESAEGQIWEAAQFAAHYNLDNLVAFLDKNNMQIDGATDRVMSLGDPVAKYRAFGWEACCIDGSDAAAIAEAVTRAIDNPSGKPSMIVLDTVKGNNINCIASLANNHCIAFPAQLAVQAKTELADQAKQLGITLP</sequence>
<dbReference type="Proteomes" id="UP001628192">
    <property type="component" value="Unassembled WGS sequence"/>
</dbReference>
<dbReference type="Pfam" id="PF00456">
    <property type="entry name" value="Transketolase_N"/>
    <property type="match status" value="1"/>
</dbReference>
<keyword evidence="3" id="KW-0786">Thiamine pyrophosphate</keyword>
<evidence type="ECO:0000256" key="1">
    <source>
        <dbReference type="ARBA" id="ARBA00001964"/>
    </source>
</evidence>
<name>A0ABQ0E7C2_9BACT</name>
<dbReference type="CDD" id="cd02012">
    <property type="entry name" value="TPP_TK"/>
    <property type="match status" value="1"/>
</dbReference>
<evidence type="ECO:0000313" key="6">
    <source>
        <dbReference type="Proteomes" id="UP001628192"/>
    </source>
</evidence>
<feature type="domain" description="Transketolase N-terminal" evidence="4">
    <location>
        <begin position="14"/>
        <end position="269"/>
    </location>
</feature>
<dbReference type="PANTHER" id="PTHR47514">
    <property type="entry name" value="TRANSKETOLASE N-TERMINAL SECTION-RELATED"/>
    <property type="match status" value="1"/>
</dbReference>